<keyword evidence="11" id="KW-1185">Reference proteome</keyword>
<dbReference type="GO" id="GO:0010008">
    <property type="term" value="C:endosome membrane"/>
    <property type="evidence" value="ECO:0007669"/>
    <property type="project" value="UniProtKB-SubCell"/>
</dbReference>
<organism evidence="10 11">
    <name type="scientific">Pichia kluyveri</name>
    <name type="common">Yeast</name>
    <dbReference type="NCBI Taxonomy" id="36015"/>
    <lineage>
        <taxon>Eukaryota</taxon>
        <taxon>Fungi</taxon>
        <taxon>Dikarya</taxon>
        <taxon>Ascomycota</taxon>
        <taxon>Saccharomycotina</taxon>
        <taxon>Pichiomycetes</taxon>
        <taxon>Pichiales</taxon>
        <taxon>Pichiaceae</taxon>
        <taxon>Pichia</taxon>
    </lineage>
</organism>
<evidence type="ECO:0000256" key="7">
    <source>
        <dbReference type="SAM" id="MobiDB-lite"/>
    </source>
</evidence>
<evidence type="ECO:0000256" key="3">
    <source>
        <dbReference type="ARBA" id="ARBA00008628"/>
    </source>
</evidence>
<sequence>MKSLKSELIDSSRNRHKNGTIDGSKQHSNDINSVNYDPIHDIFELFNDPSALNDIDNINKFSELYQKNLEVEILDKREKYKEMLKSDKDQTENLDNQVLDLLESFQNLKTLAGYTGNTINSMTASIKKLDQCKKNLTFTMTTLKRLQMLVTAYDRLDKQLEIERQIKNYSEIKQLLGAVLELNEYFQDFKSIDEVNKLNRLISSMKNRLTQDIFNDFDSEFNEELINPKLIEACHILEMLGDQHKNQLESWYIKQTLKDINQIFTSTEEAGSLDNLNRRYIYFQNVLSNFESKHLKIFPKSWNMSYKLTEQFCSYTRNDLNNVLQKESTTKKGTDVNVLLNSLAHTLDFEAYLLKKFKYYQDFDDQLSNKKNIDFSKSISSVFEPYLSIWVDSQSKIIEKAIQEFSHPDKMFKKTGEGVDVDKDDKNNNNGEDSINILESAGELFRVYRQILGQLSKLTNGKSLIRLSKIFNKYLGQYQHKILDSILPDSKSLISVDIKSQEEGIDLICLVLNTASYCSSTIEQLEEKIKSLIEPESLSSQVEFETSTNGFLQLVVYCINLLFYKIENDVQLSWRELSNFNWLILDEVTGESRYVDSLKSIIREDCQFIFKKVSKVIYIRNLIDKIVDMLLKNILLNIVKLEPITIVMAEQFKLDIQEIKSFINILPTMVEGGSKILSSTSFKSSINTKFNNIDNLLKILMVSTKPMDTFINNYFSIIGDMNFSNFMKVLQLKGIMKSEVTEKDKFKYMDMFKLQLGSYEECNIDSQLNESNEFLEKLNVVNTTSTNVKRSQGHAKTNSRSIYLPSTITGISNNDNNSNLTLTPPELPSAPLDTSNTSPSTSPVPNFGFFNSPKTATNSILQSKDNIEKNLSKTFTENKTTFNENLKKFFKRG</sequence>
<feature type="domain" description="Vps53 C-terminal" evidence="9">
    <location>
        <begin position="650"/>
        <end position="735"/>
    </location>
</feature>
<feature type="compositionally biased region" description="Low complexity" evidence="7">
    <location>
        <begin position="813"/>
        <end position="824"/>
    </location>
</feature>
<evidence type="ECO:0000313" key="10">
    <source>
        <dbReference type="EMBL" id="GMM44666.1"/>
    </source>
</evidence>
<dbReference type="AlphaFoldDB" id="A0AAV5R207"/>
<dbReference type="Pfam" id="PF16854">
    <property type="entry name" value="VPS53_C"/>
    <property type="match status" value="1"/>
</dbReference>
<dbReference type="Gene3D" id="1.10.357.110">
    <property type="entry name" value="Vacuolar protein sorting-associated protein 53, C-terminus"/>
    <property type="match status" value="1"/>
</dbReference>
<dbReference type="InterPro" id="IPR031745">
    <property type="entry name" value="Vps53_C"/>
</dbReference>
<feature type="compositionally biased region" description="Low complexity" evidence="7">
    <location>
        <begin position="834"/>
        <end position="846"/>
    </location>
</feature>
<dbReference type="GO" id="GO:0042147">
    <property type="term" value="P:retrograde transport, endosome to Golgi"/>
    <property type="evidence" value="ECO:0007669"/>
    <property type="project" value="InterPro"/>
</dbReference>
<dbReference type="InterPro" id="IPR039766">
    <property type="entry name" value="Vps53"/>
</dbReference>
<name>A0AAV5R207_PICKL</name>
<evidence type="ECO:0000259" key="9">
    <source>
        <dbReference type="Pfam" id="PF16854"/>
    </source>
</evidence>
<accession>A0AAV5R207</accession>
<feature type="region of interest" description="Disordered" evidence="7">
    <location>
        <begin position="813"/>
        <end position="847"/>
    </location>
</feature>
<dbReference type="GO" id="GO:0005829">
    <property type="term" value="C:cytosol"/>
    <property type="evidence" value="ECO:0007669"/>
    <property type="project" value="GOC"/>
</dbReference>
<comment type="similarity">
    <text evidence="3">Belongs to the VPS53 family.</text>
</comment>
<evidence type="ECO:0000259" key="8">
    <source>
        <dbReference type="Pfam" id="PF04100"/>
    </source>
</evidence>
<dbReference type="Pfam" id="PF04100">
    <property type="entry name" value="Vps53_N"/>
    <property type="match status" value="1"/>
</dbReference>
<comment type="caution">
    <text evidence="10">The sequence shown here is derived from an EMBL/GenBank/DDBJ whole genome shotgun (WGS) entry which is preliminary data.</text>
</comment>
<evidence type="ECO:0000313" key="11">
    <source>
        <dbReference type="Proteomes" id="UP001378960"/>
    </source>
</evidence>
<gene>
    <name evidence="10" type="ORF">DAPK24_012410</name>
</gene>
<dbReference type="EMBL" id="BTGB01000001">
    <property type="protein sequence ID" value="GMM44666.1"/>
    <property type="molecule type" value="Genomic_DNA"/>
</dbReference>
<feature type="domain" description="Vps53 N-terminal" evidence="8">
    <location>
        <begin position="35"/>
        <end position="406"/>
    </location>
</feature>
<dbReference type="PANTHER" id="PTHR12820:SF0">
    <property type="entry name" value="VACUOLAR PROTEIN SORTING-ASSOCIATED PROTEIN 53 HOMOLOG"/>
    <property type="match status" value="1"/>
</dbReference>
<evidence type="ECO:0000256" key="2">
    <source>
        <dbReference type="ARBA" id="ARBA00004481"/>
    </source>
</evidence>
<protein>
    <submittedName>
        <fullName evidence="10">Vps53 protein</fullName>
    </submittedName>
</protein>
<evidence type="ECO:0000256" key="1">
    <source>
        <dbReference type="ARBA" id="ARBA00004150"/>
    </source>
</evidence>
<dbReference type="PANTHER" id="PTHR12820">
    <property type="entry name" value="VACUOLAR SORTING PROTEIN 53"/>
    <property type="match status" value="1"/>
</dbReference>
<reference evidence="10 11" key="1">
    <citation type="journal article" date="2023" name="Elife">
        <title>Identification of key yeast species and microbe-microbe interactions impacting larval growth of Drosophila in the wild.</title>
        <authorList>
            <person name="Mure A."/>
            <person name="Sugiura Y."/>
            <person name="Maeda R."/>
            <person name="Honda K."/>
            <person name="Sakurai N."/>
            <person name="Takahashi Y."/>
            <person name="Watada M."/>
            <person name="Katoh T."/>
            <person name="Gotoh A."/>
            <person name="Gotoh Y."/>
            <person name="Taniguchi I."/>
            <person name="Nakamura K."/>
            <person name="Hayashi T."/>
            <person name="Katayama T."/>
            <person name="Uemura T."/>
            <person name="Hattori Y."/>
        </authorList>
    </citation>
    <scope>NUCLEOTIDE SEQUENCE [LARGE SCALE GENOMIC DNA]</scope>
    <source>
        <strain evidence="10 11">PK-24</strain>
    </source>
</reference>
<feature type="region of interest" description="Disordered" evidence="7">
    <location>
        <begin position="1"/>
        <end position="30"/>
    </location>
</feature>
<dbReference type="InterPro" id="IPR007234">
    <property type="entry name" value="Vps53_N"/>
</dbReference>
<evidence type="ECO:0000256" key="6">
    <source>
        <dbReference type="ARBA" id="ARBA00023136"/>
    </source>
</evidence>
<dbReference type="Proteomes" id="UP001378960">
    <property type="component" value="Unassembled WGS sequence"/>
</dbReference>
<comment type="subcellular location">
    <subcellularLocation>
        <location evidence="2">Endosome membrane</location>
        <topology evidence="2">Peripheral membrane protein</topology>
    </subcellularLocation>
    <subcellularLocation>
        <location evidence="1">Golgi apparatus</location>
        <location evidence="1">trans-Golgi network membrane</location>
        <topology evidence="1">Peripheral membrane protein</topology>
    </subcellularLocation>
</comment>
<dbReference type="GO" id="GO:0000938">
    <property type="term" value="C:GARP complex"/>
    <property type="evidence" value="ECO:0007669"/>
    <property type="project" value="InterPro"/>
</dbReference>
<feature type="compositionally biased region" description="Basic and acidic residues" evidence="7">
    <location>
        <begin position="1"/>
        <end position="13"/>
    </location>
</feature>
<keyword evidence="6" id="KW-0472">Membrane</keyword>
<keyword evidence="5" id="KW-0333">Golgi apparatus</keyword>
<proteinExistence type="inferred from homology"/>
<evidence type="ECO:0000256" key="4">
    <source>
        <dbReference type="ARBA" id="ARBA00022753"/>
    </source>
</evidence>
<dbReference type="InterPro" id="IPR038260">
    <property type="entry name" value="Vps53_C_sf"/>
</dbReference>
<evidence type="ECO:0000256" key="5">
    <source>
        <dbReference type="ARBA" id="ARBA00023034"/>
    </source>
</evidence>
<keyword evidence="4" id="KW-0967">Endosome</keyword>